<protein>
    <submittedName>
        <fullName evidence="2">Uncharacterized protein</fullName>
    </submittedName>
</protein>
<keyword evidence="1" id="KW-1133">Transmembrane helix</keyword>
<comment type="caution">
    <text evidence="2">The sequence shown here is derived from an EMBL/GenBank/DDBJ whole genome shotgun (WGS) entry which is preliminary data.</text>
</comment>
<reference evidence="2 3" key="1">
    <citation type="submission" date="2009-01" db="EMBL/GenBank/DDBJ databases">
        <authorList>
            <person name="Qin X."/>
            <person name="Bachman B."/>
            <person name="Battles P."/>
            <person name="Bell A."/>
            <person name="Bess C."/>
            <person name="Bickham C."/>
            <person name="Chaboub L."/>
            <person name="Chen D."/>
            <person name="Coyle M."/>
            <person name="Deiros D.R."/>
            <person name="Dinh H."/>
            <person name="Forbes L."/>
            <person name="Fowler G."/>
            <person name="Francisco L."/>
            <person name="Fu Q."/>
            <person name="Gubbala S."/>
            <person name="Hale W."/>
            <person name="Han Y."/>
            <person name="Hemphill L."/>
            <person name="Highlander S.K."/>
            <person name="Hirani K."/>
            <person name="Hogues M."/>
            <person name="Jackson L."/>
            <person name="Jakkamsetti A."/>
            <person name="Javaid M."/>
            <person name="Jiang H."/>
            <person name="Korchina V."/>
            <person name="Kovar C."/>
            <person name="Lara F."/>
            <person name="Lee S."/>
            <person name="Mata R."/>
            <person name="Mathew T."/>
            <person name="Moen C."/>
            <person name="Morales K."/>
            <person name="Munidasa M."/>
            <person name="Nazareth L."/>
            <person name="Ngo R."/>
            <person name="Nguyen L."/>
            <person name="Okwuonu G."/>
            <person name="Ongeri F."/>
            <person name="Patil S."/>
            <person name="Petrosino J."/>
            <person name="Pham C."/>
            <person name="Pham P."/>
            <person name="Pu L.-L."/>
            <person name="Puazo M."/>
            <person name="Raj R."/>
            <person name="Reid J."/>
            <person name="Rouhana J."/>
            <person name="Saada N."/>
            <person name="Shang Y."/>
            <person name="Simmons D."/>
            <person name="Thornton R."/>
            <person name="Warren J."/>
            <person name="Weissenberger G."/>
            <person name="Zhang J."/>
            <person name="Zhang L."/>
            <person name="Zhou C."/>
            <person name="Zhu D."/>
            <person name="Muzny D."/>
            <person name="Worley K."/>
            <person name="Gibbs R."/>
        </authorList>
    </citation>
    <scope>NUCLEOTIDE SEQUENCE [LARGE SCALE GENOMIC DNA]</scope>
    <source>
        <strain evidence="3">ATCC 8290 / DSM 20176 / CCUG 30140 / JCM 1155 / KCTC 3500 / NBRC 15886 / NCIMB 8040 / NRRL B-1843 / 9</strain>
    </source>
</reference>
<evidence type="ECO:0000313" key="2">
    <source>
        <dbReference type="EMBL" id="EEI23957.1"/>
    </source>
</evidence>
<keyword evidence="3" id="KW-1185">Reference proteome</keyword>
<evidence type="ECO:0000313" key="3">
    <source>
        <dbReference type="Proteomes" id="UP000003752"/>
    </source>
</evidence>
<organism evidence="2 3">
    <name type="scientific">Lentilactobacillus hilgardii (strain ATCC 8290 / DSM 20176 / CCUG 30140 / JCM 1155 / KCTC 3500 / NBRC 15886 / NCIMB 8040 / NRRL B-1843 / 9)</name>
    <dbReference type="NCBI Taxonomy" id="1423757"/>
    <lineage>
        <taxon>Bacteria</taxon>
        <taxon>Bacillati</taxon>
        <taxon>Bacillota</taxon>
        <taxon>Bacilli</taxon>
        <taxon>Lactobacillales</taxon>
        <taxon>Lactobacillaceae</taxon>
        <taxon>Lentilactobacillus</taxon>
    </lineage>
</organism>
<sequence length="61" mass="7363">MIILYRKLLLTNQQLSDYNYKMTFLFIAFSNVNLMIVINLHPVFNNVNTVFLFLKFIWIFA</sequence>
<feature type="transmembrane region" description="Helical" evidence="1">
    <location>
        <begin position="20"/>
        <end position="37"/>
    </location>
</feature>
<accession>C0XKY7</accession>
<keyword evidence="1" id="KW-0472">Membrane</keyword>
<dbReference type="Proteomes" id="UP000003752">
    <property type="component" value="Unassembled WGS sequence"/>
</dbReference>
<dbReference type="HOGENOM" id="CLU_2916707_0_0_9"/>
<gene>
    <name evidence="2" type="ORF">HMPREF0519_1898</name>
</gene>
<keyword evidence="1" id="KW-0812">Transmembrane</keyword>
<name>C0XKY7_LENH9</name>
<dbReference type="AlphaFoldDB" id="C0XKY7"/>
<dbReference type="EMBL" id="ACGP01000177">
    <property type="protein sequence ID" value="EEI23957.1"/>
    <property type="molecule type" value="Genomic_DNA"/>
</dbReference>
<proteinExistence type="predicted"/>
<evidence type="ECO:0000256" key="1">
    <source>
        <dbReference type="SAM" id="Phobius"/>
    </source>
</evidence>